<feature type="domain" description="CusB-like barrel-sandwich hybrid" evidence="6">
    <location>
        <begin position="133"/>
        <end position="247"/>
    </location>
</feature>
<dbReference type="InterPro" id="IPR058791">
    <property type="entry name" value="3HB_CusB"/>
</dbReference>
<dbReference type="InterPro" id="IPR051909">
    <property type="entry name" value="MFP_Cation_Efflux"/>
</dbReference>
<dbReference type="Pfam" id="PF25919">
    <property type="entry name" value="BSH_CusB"/>
    <property type="match status" value="1"/>
</dbReference>
<organism evidence="9 10">
    <name type="scientific">Litoribrevibacter albus</name>
    <dbReference type="NCBI Taxonomy" id="1473156"/>
    <lineage>
        <taxon>Bacteria</taxon>
        <taxon>Pseudomonadati</taxon>
        <taxon>Pseudomonadota</taxon>
        <taxon>Gammaproteobacteria</taxon>
        <taxon>Oceanospirillales</taxon>
        <taxon>Oceanospirillaceae</taxon>
        <taxon>Litoribrevibacter</taxon>
    </lineage>
</organism>
<feature type="domain" description="CusB-like three alpha-helical bundle" evidence="5">
    <location>
        <begin position="167"/>
        <end position="213"/>
    </location>
</feature>
<comment type="caution">
    <text evidence="9">The sequence shown here is derived from an EMBL/GenBank/DDBJ whole genome shotgun (WGS) entry which is preliminary data.</text>
</comment>
<dbReference type="NCBIfam" id="TIGR01730">
    <property type="entry name" value="RND_mfp"/>
    <property type="match status" value="1"/>
</dbReference>
<dbReference type="Pfam" id="PF19335">
    <property type="entry name" value="HMBD"/>
    <property type="match status" value="1"/>
</dbReference>
<evidence type="ECO:0000259" key="5">
    <source>
        <dbReference type="Pfam" id="PF25869"/>
    </source>
</evidence>
<evidence type="ECO:0000259" key="6">
    <source>
        <dbReference type="Pfam" id="PF25919"/>
    </source>
</evidence>
<dbReference type="GO" id="GO:0060003">
    <property type="term" value="P:copper ion export"/>
    <property type="evidence" value="ECO:0007669"/>
    <property type="project" value="TreeGrafter"/>
</dbReference>
<evidence type="ECO:0000259" key="8">
    <source>
        <dbReference type="Pfam" id="PF25975"/>
    </source>
</evidence>
<dbReference type="InterPro" id="IPR006143">
    <property type="entry name" value="RND_pump_MFP"/>
</dbReference>
<dbReference type="FunFam" id="2.40.30.170:FF:000010">
    <property type="entry name" value="Efflux RND transporter periplasmic adaptor subunit"/>
    <property type="match status" value="1"/>
</dbReference>
<feature type="domain" description="Heavy metal binding" evidence="4">
    <location>
        <begin position="52"/>
        <end position="78"/>
    </location>
</feature>
<sequence length="556" mass="61999">MKIISIVFFVALGSVIGVLATPYLAQQPAFSPYLAGMATESSSDSSEPQPLYWVAPMDPNYRRDKPGKSPMGMDLIPVFDEPDEGQTGPGTISISPEVMNNLGVRTGTAEMRKLESRIETVGYVQYNEDTLIHIHPRIEGWVEKLYVSAEGDPVRKGQALYDIYSPELINAQEEFLLALNQKSTRLERAAIRKLRLLYVPEKSIQRLLKTRKVAEHITFYAPQSGVLDNLSIREGFFVKPETTLMSIGALDEVWVEAEVFEKQAGLVKLGVEVNMTLDYFPGKEWQGKVDYIYPSLDEMTRTLKVRIRFENKDRLLKPNMFANVQINASEDSELLMIPREAVIRTETQNRVVLALGDGKFKSIAVTLGQADQSHIQVLDGVEEGERVVTSAQFLLDSESSKSSDFLRMEARAEVMGDSDNEGPQSAWVEAKIESIEQMGDMAMVGASHQPIDEWGWPEMYMDFPVVPEVDLSSLAVGMVLHIQITKYPDHRFEISGVHIPDGAMMEAMGQDDAMNSTDHSGHDMSSISDDMDADMNADMKSDTANDIAHDMKDGAK</sequence>
<reference evidence="9" key="1">
    <citation type="journal article" date="2014" name="Int. J. Syst. Evol. Microbiol.">
        <title>Complete genome sequence of Corynebacterium casei LMG S-19264T (=DSM 44701T), isolated from a smear-ripened cheese.</title>
        <authorList>
            <consortium name="US DOE Joint Genome Institute (JGI-PGF)"/>
            <person name="Walter F."/>
            <person name="Albersmeier A."/>
            <person name="Kalinowski J."/>
            <person name="Ruckert C."/>
        </authorList>
    </citation>
    <scope>NUCLEOTIDE SEQUENCE</scope>
    <source>
        <strain evidence="9">NBRC 110071</strain>
    </source>
</reference>
<dbReference type="Pfam" id="PF11604">
    <property type="entry name" value="CusF_Ec"/>
    <property type="match status" value="1"/>
</dbReference>
<dbReference type="RefSeq" id="WP_284379060.1">
    <property type="nucleotide sequence ID" value="NZ_BSNM01000003.1"/>
</dbReference>
<dbReference type="SUPFAM" id="SSF111369">
    <property type="entry name" value="HlyD-like secretion proteins"/>
    <property type="match status" value="1"/>
</dbReference>
<feature type="region of interest" description="Disordered" evidence="3">
    <location>
        <begin position="533"/>
        <end position="556"/>
    </location>
</feature>
<dbReference type="Pfam" id="PF25954">
    <property type="entry name" value="Beta-barrel_RND_2"/>
    <property type="match status" value="1"/>
</dbReference>
<dbReference type="PANTHER" id="PTHR30097:SF15">
    <property type="entry name" value="CATION EFFLUX SYSTEM PROTEIN CUSB"/>
    <property type="match status" value="1"/>
</dbReference>
<dbReference type="Pfam" id="PF25869">
    <property type="entry name" value="3HB_CusB"/>
    <property type="match status" value="1"/>
</dbReference>
<feature type="domain" description="CusB-like beta-barrel" evidence="7">
    <location>
        <begin position="252"/>
        <end position="329"/>
    </location>
</feature>
<dbReference type="GO" id="GO:0016020">
    <property type="term" value="C:membrane"/>
    <property type="evidence" value="ECO:0007669"/>
    <property type="project" value="InterPro"/>
</dbReference>
<dbReference type="InterPro" id="IPR021647">
    <property type="entry name" value="CusF_Ec"/>
</dbReference>
<dbReference type="InterPro" id="IPR058792">
    <property type="entry name" value="Beta-barrel_RND_2"/>
</dbReference>
<dbReference type="Pfam" id="PF25975">
    <property type="entry name" value="CzcB_C"/>
    <property type="match status" value="1"/>
</dbReference>
<dbReference type="InterPro" id="IPR045800">
    <property type="entry name" value="HMBD"/>
</dbReference>
<evidence type="ECO:0000313" key="9">
    <source>
        <dbReference type="EMBL" id="GLQ30325.1"/>
    </source>
</evidence>
<dbReference type="InterPro" id="IPR058790">
    <property type="entry name" value="BSH_CusB"/>
</dbReference>
<dbReference type="Gene3D" id="6.10.140.730">
    <property type="match status" value="1"/>
</dbReference>
<dbReference type="PANTHER" id="PTHR30097">
    <property type="entry name" value="CATION EFFLUX SYSTEM PROTEIN CUSB"/>
    <property type="match status" value="1"/>
</dbReference>
<dbReference type="Gene3D" id="2.40.50.100">
    <property type="match status" value="1"/>
</dbReference>
<dbReference type="Proteomes" id="UP001161389">
    <property type="component" value="Unassembled WGS sequence"/>
</dbReference>
<dbReference type="AlphaFoldDB" id="A0AA37W588"/>
<comment type="similarity">
    <text evidence="1">Belongs to the membrane fusion protein (MFP) (TC 8.A.1) family.</text>
</comment>
<dbReference type="GO" id="GO:0015679">
    <property type="term" value="P:plasma membrane copper ion transport"/>
    <property type="evidence" value="ECO:0007669"/>
    <property type="project" value="TreeGrafter"/>
</dbReference>
<feature type="compositionally biased region" description="Basic and acidic residues" evidence="3">
    <location>
        <begin position="537"/>
        <end position="556"/>
    </location>
</feature>
<dbReference type="Gene3D" id="2.40.50.320">
    <property type="entry name" value="Copper binding periplasmic protein CusF"/>
    <property type="match status" value="1"/>
</dbReference>
<reference evidence="9" key="2">
    <citation type="submission" date="2023-01" db="EMBL/GenBank/DDBJ databases">
        <title>Draft genome sequence of Litoribrevibacter albus strain NBRC 110071.</title>
        <authorList>
            <person name="Sun Q."/>
            <person name="Mori K."/>
        </authorList>
    </citation>
    <scope>NUCLEOTIDE SEQUENCE</scope>
    <source>
        <strain evidence="9">NBRC 110071</strain>
    </source>
</reference>
<name>A0AA37W588_9GAMM</name>
<dbReference type="GO" id="GO:0030288">
    <property type="term" value="C:outer membrane-bounded periplasmic space"/>
    <property type="evidence" value="ECO:0007669"/>
    <property type="project" value="TreeGrafter"/>
</dbReference>
<evidence type="ECO:0000259" key="7">
    <source>
        <dbReference type="Pfam" id="PF25954"/>
    </source>
</evidence>
<dbReference type="InterPro" id="IPR042230">
    <property type="entry name" value="CusF_sf"/>
</dbReference>
<dbReference type="InterPro" id="IPR058649">
    <property type="entry name" value="CzcB_C"/>
</dbReference>
<keyword evidence="2" id="KW-0813">Transport</keyword>
<evidence type="ECO:0000256" key="3">
    <source>
        <dbReference type="SAM" id="MobiDB-lite"/>
    </source>
</evidence>
<dbReference type="GO" id="GO:0022857">
    <property type="term" value="F:transmembrane transporter activity"/>
    <property type="evidence" value="ECO:0007669"/>
    <property type="project" value="InterPro"/>
</dbReference>
<evidence type="ECO:0000313" key="10">
    <source>
        <dbReference type="Proteomes" id="UP001161389"/>
    </source>
</evidence>
<dbReference type="Gene3D" id="2.40.420.20">
    <property type="match status" value="1"/>
</dbReference>
<keyword evidence="10" id="KW-1185">Reference proteome</keyword>
<evidence type="ECO:0000259" key="4">
    <source>
        <dbReference type="Pfam" id="PF19335"/>
    </source>
</evidence>
<protein>
    <submittedName>
        <fullName evidence="9">Copper transporter</fullName>
    </submittedName>
</protein>
<dbReference type="EMBL" id="BSNM01000003">
    <property type="protein sequence ID" value="GLQ30325.1"/>
    <property type="molecule type" value="Genomic_DNA"/>
</dbReference>
<feature type="domain" description="CzcB-like C-terminal circularly permuted SH3-like" evidence="8">
    <location>
        <begin position="336"/>
        <end position="395"/>
    </location>
</feature>
<evidence type="ECO:0000256" key="1">
    <source>
        <dbReference type="ARBA" id="ARBA00009477"/>
    </source>
</evidence>
<evidence type="ECO:0000256" key="2">
    <source>
        <dbReference type="ARBA" id="ARBA00022448"/>
    </source>
</evidence>
<gene>
    <name evidence="9" type="ORF">GCM10007876_08030</name>
</gene>
<accession>A0AA37W588</accession>
<proteinExistence type="inferred from homology"/>
<dbReference type="Gene3D" id="2.40.30.170">
    <property type="match status" value="1"/>
</dbReference>
<dbReference type="GO" id="GO:0046914">
    <property type="term" value="F:transition metal ion binding"/>
    <property type="evidence" value="ECO:0007669"/>
    <property type="project" value="TreeGrafter"/>
</dbReference>